<dbReference type="InterPro" id="IPR036378">
    <property type="entry name" value="FAS1_dom_sf"/>
</dbReference>
<evidence type="ECO:0000313" key="2">
    <source>
        <dbReference type="EMBL" id="QGW28658.1"/>
    </source>
</evidence>
<dbReference type="InterPro" id="IPR000782">
    <property type="entry name" value="FAS1_domain"/>
</dbReference>
<dbReference type="PROSITE" id="PS50213">
    <property type="entry name" value="FAS1"/>
    <property type="match status" value="3"/>
</dbReference>
<dbReference type="Proteomes" id="UP000426027">
    <property type="component" value="Chromosome"/>
</dbReference>
<dbReference type="Pfam" id="PF02469">
    <property type="entry name" value="Fasciclin"/>
    <property type="match status" value="1"/>
</dbReference>
<dbReference type="InterPro" id="IPR050904">
    <property type="entry name" value="Adhesion/Biosynth-related"/>
</dbReference>
<dbReference type="SUPFAM" id="SSF82153">
    <property type="entry name" value="FAS1 domain"/>
    <property type="match status" value="3"/>
</dbReference>
<evidence type="ECO:0000259" key="1">
    <source>
        <dbReference type="PROSITE" id="PS50213"/>
    </source>
</evidence>
<protein>
    <recommendedName>
        <fullName evidence="1">FAS1 domain-containing protein</fullName>
    </recommendedName>
</protein>
<dbReference type="PROSITE" id="PS51257">
    <property type="entry name" value="PROKAR_LIPOPROTEIN"/>
    <property type="match status" value="1"/>
</dbReference>
<keyword evidence="3" id="KW-1185">Reference proteome</keyword>
<reference evidence="2 3" key="1">
    <citation type="submission" date="2019-11" db="EMBL/GenBank/DDBJ databases">
        <authorList>
            <person name="Im W.T."/>
        </authorList>
    </citation>
    <scope>NUCLEOTIDE SEQUENCE [LARGE SCALE GENOMIC DNA]</scope>
    <source>
        <strain evidence="2 3">SB-02</strain>
    </source>
</reference>
<organism evidence="2 3">
    <name type="scientific">Phnomibacter ginsenosidimutans</name>
    <dbReference type="NCBI Taxonomy" id="2676868"/>
    <lineage>
        <taxon>Bacteria</taxon>
        <taxon>Pseudomonadati</taxon>
        <taxon>Bacteroidota</taxon>
        <taxon>Chitinophagia</taxon>
        <taxon>Chitinophagales</taxon>
        <taxon>Chitinophagaceae</taxon>
        <taxon>Phnomibacter</taxon>
    </lineage>
</organism>
<proteinExistence type="predicted"/>
<dbReference type="Gene3D" id="2.30.180.10">
    <property type="entry name" value="FAS1 domain"/>
    <property type="match status" value="3"/>
</dbReference>
<name>A0A6I6GLW2_9BACT</name>
<dbReference type="PANTHER" id="PTHR10900">
    <property type="entry name" value="PERIOSTIN-RELATED"/>
    <property type="match status" value="1"/>
</dbReference>
<accession>A0A6I6GLW2</accession>
<sequence length="751" mass="83562">MYRKLVTGSMIAMLLIAGFTACRKEAWDEYYGRPDTLESPIYQVLQAKGNFTHLLAAIDKAGYKTTLSTAGYWTLFAPHDSAFQVYFKEAGVSGVAQMDSLTCQKIVTFCLVYNAFKKDRVDDFQSNAGWVANTSFKRRTANYTGIYDAVNKQGQSIKAIASNRNNLGGIFWVEADNNNKYVPVFTDTFFTARAIPASDYNYFYPAASFKGFNVADGNVVTQDIPAENGVIHIVNKVLTPLPSIDEYLSSKPDYSEFKKIFDKYLVDYVLNGVLSQRYKNMTGKTDDVYTKVYNGLLAFSPNNENFLKVQDNDGQRDGYTIFVPKNDVLLAYIQNVLLEHYASLDQIPVNILYDFVNAHMWQSSVWPSKFSNTFSYLGEPARFNPVTDIVEKKILSNGFFYGTNKVQEANVFSTVYAKAYLDPKYSYMNRLLDQDLKPAVTNPNLQYCMLMVSNQAWNDAGYFADATVDNNPNFQWRYIPKNGGAQVVGSSALVRMLRLINQLVIPAPSNNLKTLTGSGVAQSIGGEFIRWDNNQLYASGSMDSAVTFAATATATKQASNGVVHYIDKLITFTETNIGLHIAKLGTPVTSQHNMFWRFLQNSAIYNKTTGEIAGLSAGVFYSVFVPNNAAIQKAVNDGLLPTTGAVSGGNKVPNYAPTVALDIEKVNRFIQFHILNKKAVATDGNDSGSYETLLRKNNGDPTTIFVNNSAPGIMRLTDMNNEYGNVILANSNYLSNRCVIHLIDNYLKFNL</sequence>
<dbReference type="KEGG" id="fls:GLV81_11625"/>
<dbReference type="PANTHER" id="PTHR10900:SF77">
    <property type="entry name" value="FI19380P1"/>
    <property type="match status" value="1"/>
</dbReference>
<feature type="domain" description="FAS1" evidence="1">
    <location>
        <begin position="38"/>
        <end position="238"/>
    </location>
</feature>
<dbReference type="EMBL" id="CP046566">
    <property type="protein sequence ID" value="QGW28658.1"/>
    <property type="molecule type" value="Genomic_DNA"/>
</dbReference>
<dbReference type="AlphaFoldDB" id="A0A6I6GLW2"/>
<feature type="domain" description="FAS1" evidence="1">
    <location>
        <begin position="582"/>
        <end position="747"/>
    </location>
</feature>
<evidence type="ECO:0000313" key="3">
    <source>
        <dbReference type="Proteomes" id="UP000426027"/>
    </source>
</evidence>
<feature type="domain" description="FAS1" evidence="1">
    <location>
        <begin position="412"/>
        <end position="570"/>
    </location>
</feature>
<gene>
    <name evidence="2" type="ORF">GLV81_11625</name>
</gene>
<dbReference type="RefSeq" id="WP_157479011.1">
    <property type="nucleotide sequence ID" value="NZ_CP046566.1"/>
</dbReference>